<dbReference type="Proteomes" id="UP000241462">
    <property type="component" value="Unassembled WGS sequence"/>
</dbReference>
<evidence type="ECO:0000256" key="5">
    <source>
        <dbReference type="SAM" id="Phobius"/>
    </source>
</evidence>
<dbReference type="InParanoid" id="A0A2T3AKP8"/>
<name>A0A2T3AKP8_9PEZI</name>
<feature type="transmembrane region" description="Helical" evidence="5">
    <location>
        <begin position="292"/>
        <end position="316"/>
    </location>
</feature>
<proteinExistence type="predicted"/>
<keyword evidence="2 5" id="KW-0812">Transmembrane</keyword>
<evidence type="ECO:0000256" key="3">
    <source>
        <dbReference type="ARBA" id="ARBA00022989"/>
    </source>
</evidence>
<dbReference type="EMBL" id="KZ678378">
    <property type="protein sequence ID" value="PSS02258.1"/>
    <property type="molecule type" value="Genomic_DNA"/>
</dbReference>
<evidence type="ECO:0000313" key="6">
    <source>
        <dbReference type="EMBL" id="PSS02258.1"/>
    </source>
</evidence>
<reference evidence="6 7" key="1">
    <citation type="journal article" date="2018" name="Mycol. Prog.">
        <title>Coniella lustricola, a new species from submerged detritus.</title>
        <authorList>
            <person name="Raudabaugh D.B."/>
            <person name="Iturriaga T."/>
            <person name="Carver A."/>
            <person name="Mondo S."/>
            <person name="Pangilinan J."/>
            <person name="Lipzen A."/>
            <person name="He G."/>
            <person name="Amirebrahimi M."/>
            <person name="Grigoriev I.V."/>
            <person name="Miller A.N."/>
        </authorList>
    </citation>
    <scope>NUCLEOTIDE SEQUENCE [LARGE SCALE GENOMIC DNA]</scope>
    <source>
        <strain evidence="6 7">B22-T-1</strain>
    </source>
</reference>
<evidence type="ECO:0000256" key="4">
    <source>
        <dbReference type="ARBA" id="ARBA00023136"/>
    </source>
</evidence>
<keyword evidence="7" id="KW-1185">Reference proteome</keyword>
<comment type="subcellular location">
    <subcellularLocation>
        <location evidence="1">Membrane</location>
        <topology evidence="1">Multi-pass membrane protein</topology>
    </subcellularLocation>
</comment>
<evidence type="ECO:0000313" key="7">
    <source>
        <dbReference type="Proteomes" id="UP000241462"/>
    </source>
</evidence>
<accession>A0A2T3AKP8</accession>
<dbReference type="OrthoDB" id="5348404at2759"/>
<keyword evidence="3 5" id="KW-1133">Transmembrane helix</keyword>
<keyword evidence="4 5" id="KW-0472">Membrane</keyword>
<feature type="transmembrane region" description="Helical" evidence="5">
    <location>
        <begin position="259"/>
        <end position="280"/>
    </location>
</feature>
<dbReference type="PANTHER" id="PTHR23423">
    <property type="entry name" value="ORGANIC SOLUTE TRANSPORTER-RELATED"/>
    <property type="match status" value="1"/>
</dbReference>
<evidence type="ECO:0000256" key="2">
    <source>
        <dbReference type="ARBA" id="ARBA00022692"/>
    </source>
</evidence>
<feature type="transmembrane region" description="Helical" evidence="5">
    <location>
        <begin position="77"/>
        <end position="98"/>
    </location>
</feature>
<evidence type="ECO:0000256" key="1">
    <source>
        <dbReference type="ARBA" id="ARBA00004141"/>
    </source>
</evidence>
<dbReference type="STRING" id="2025994.A0A2T3AKP8"/>
<feature type="transmembrane region" description="Helical" evidence="5">
    <location>
        <begin position="218"/>
        <end position="239"/>
    </location>
</feature>
<sequence>MGQLGWSSLLGHPFAADSILVTQLVSEEPLFDGNTLTFHQLAILISASAGLGAFMLSFFLIYMHAANYTKPAEQRNIIRILMMVPIYAASNFLQLTFYHHSVYYSVISDAYEAFAIAAFFSLMCQYVAPTLHLQKQFFRELSPIKEWVLPINWFKAMCGGQRGPWRTPNSGLTWFNIIWIGVYHYCFIRVIMTVTAVITQHYKKYCESSLSPLFAHVWIMAVECVAVAIAMYCIIQYYVQFKQQLAYHKPFLKVLSIKLVIFLSFWQSVVISVASSWLTIIHSTSKLQYPDISIGIPALLLSVEMFAFAILHIYAFPWAPYRPNAPVVFYPKPYPEAPDTQENVPQPRRTVFMALVDAFNFWDVVKAFGRGMRWLFVGVKHRHEDISYQKNMAMDIDMDGKHDNNSHVSYPSQPRLGRSTDHLPIATQFHKHTIPSPGIWERMRSPTDSFRLWERGAMNLVDRLCTEPICALLLPLPLLLLMPSRPTL</sequence>
<dbReference type="SMART" id="SM01417">
    <property type="entry name" value="Solute_trans_a"/>
    <property type="match status" value="1"/>
</dbReference>
<feature type="transmembrane region" description="Helical" evidence="5">
    <location>
        <begin position="40"/>
        <end position="65"/>
    </location>
</feature>
<dbReference type="Pfam" id="PF03619">
    <property type="entry name" value="Solute_trans_a"/>
    <property type="match status" value="1"/>
</dbReference>
<dbReference type="AlphaFoldDB" id="A0A2T3AKP8"/>
<dbReference type="GO" id="GO:0016020">
    <property type="term" value="C:membrane"/>
    <property type="evidence" value="ECO:0007669"/>
    <property type="project" value="UniProtKB-SubCell"/>
</dbReference>
<feature type="transmembrane region" description="Helical" evidence="5">
    <location>
        <begin position="110"/>
        <end position="128"/>
    </location>
</feature>
<organism evidence="6 7">
    <name type="scientific">Coniella lustricola</name>
    <dbReference type="NCBI Taxonomy" id="2025994"/>
    <lineage>
        <taxon>Eukaryota</taxon>
        <taxon>Fungi</taxon>
        <taxon>Dikarya</taxon>
        <taxon>Ascomycota</taxon>
        <taxon>Pezizomycotina</taxon>
        <taxon>Sordariomycetes</taxon>
        <taxon>Sordariomycetidae</taxon>
        <taxon>Diaporthales</taxon>
        <taxon>Schizoparmaceae</taxon>
        <taxon>Coniella</taxon>
    </lineage>
</organism>
<protein>
    <submittedName>
        <fullName evidence="6">Organic solute transporter Ostalpha-domain-containing protein</fullName>
    </submittedName>
</protein>
<dbReference type="InterPro" id="IPR005178">
    <property type="entry name" value="Ostalpha/TMEM184C"/>
</dbReference>
<feature type="transmembrane region" description="Helical" evidence="5">
    <location>
        <begin position="172"/>
        <end position="198"/>
    </location>
</feature>
<gene>
    <name evidence="6" type="ORF">BD289DRAFT_359827</name>
</gene>